<dbReference type="EMBL" id="AYRZ02000008">
    <property type="protein sequence ID" value="PHT74048.1"/>
    <property type="molecule type" value="Genomic_DNA"/>
</dbReference>
<feature type="region of interest" description="Disordered" evidence="1">
    <location>
        <begin position="1"/>
        <end position="35"/>
    </location>
</feature>
<evidence type="ECO:0000313" key="2">
    <source>
        <dbReference type="EMBL" id="PHT74048.1"/>
    </source>
</evidence>
<keyword evidence="3" id="KW-1185">Reference proteome</keyword>
<comment type="caution">
    <text evidence="2">The sequence shown here is derived from an EMBL/GenBank/DDBJ whole genome shotgun (WGS) entry which is preliminary data.</text>
</comment>
<organism evidence="2 3">
    <name type="scientific">Capsicum annuum</name>
    <name type="common">Capsicum pepper</name>
    <dbReference type="NCBI Taxonomy" id="4072"/>
    <lineage>
        <taxon>Eukaryota</taxon>
        <taxon>Viridiplantae</taxon>
        <taxon>Streptophyta</taxon>
        <taxon>Embryophyta</taxon>
        <taxon>Tracheophyta</taxon>
        <taxon>Spermatophyta</taxon>
        <taxon>Magnoliopsida</taxon>
        <taxon>eudicotyledons</taxon>
        <taxon>Gunneridae</taxon>
        <taxon>Pentapetalae</taxon>
        <taxon>asterids</taxon>
        <taxon>lamiids</taxon>
        <taxon>Solanales</taxon>
        <taxon>Solanaceae</taxon>
        <taxon>Solanoideae</taxon>
        <taxon>Capsiceae</taxon>
        <taxon>Capsicum</taxon>
    </lineage>
</organism>
<dbReference type="PANTHER" id="PTHR46481">
    <property type="entry name" value="ZINC FINGER BED DOMAIN-CONTAINING PROTEIN 4"/>
    <property type="match status" value="1"/>
</dbReference>
<name>A0A2G2YWA3_CAPAN</name>
<dbReference type="Gramene" id="PHT74048">
    <property type="protein sequence ID" value="PHT74048"/>
    <property type="gene ID" value="T459_21325"/>
</dbReference>
<accession>A0A2G2YWA3</accession>
<gene>
    <name evidence="2" type="ORF">T459_21325</name>
</gene>
<evidence type="ECO:0000313" key="3">
    <source>
        <dbReference type="Proteomes" id="UP000222542"/>
    </source>
</evidence>
<reference evidence="2 3" key="2">
    <citation type="journal article" date="2017" name="Genome Biol.">
        <title>New reference genome sequences of hot pepper reveal the massive evolution of plant disease-resistance genes by retroduplication.</title>
        <authorList>
            <person name="Kim S."/>
            <person name="Park J."/>
            <person name="Yeom S.I."/>
            <person name="Kim Y.M."/>
            <person name="Seo E."/>
            <person name="Kim K.T."/>
            <person name="Kim M.S."/>
            <person name="Lee J.M."/>
            <person name="Cheong K."/>
            <person name="Shin H.S."/>
            <person name="Kim S.B."/>
            <person name="Han K."/>
            <person name="Lee J."/>
            <person name="Park M."/>
            <person name="Lee H.A."/>
            <person name="Lee H.Y."/>
            <person name="Lee Y."/>
            <person name="Oh S."/>
            <person name="Lee J.H."/>
            <person name="Choi E."/>
            <person name="Choi E."/>
            <person name="Lee S.E."/>
            <person name="Jeon J."/>
            <person name="Kim H."/>
            <person name="Choi G."/>
            <person name="Song H."/>
            <person name="Lee J."/>
            <person name="Lee S.C."/>
            <person name="Kwon J.K."/>
            <person name="Lee H.Y."/>
            <person name="Koo N."/>
            <person name="Hong Y."/>
            <person name="Kim R.W."/>
            <person name="Kang W.H."/>
            <person name="Huh J.H."/>
            <person name="Kang B.C."/>
            <person name="Yang T.J."/>
            <person name="Lee Y.H."/>
            <person name="Bennetzen J.L."/>
            <person name="Choi D."/>
        </authorList>
    </citation>
    <scope>NUCLEOTIDE SEQUENCE [LARGE SCALE GENOMIC DNA]</scope>
    <source>
        <strain evidence="3">cv. CM334</strain>
    </source>
</reference>
<proteinExistence type="predicted"/>
<evidence type="ECO:0008006" key="4">
    <source>
        <dbReference type="Google" id="ProtNLM"/>
    </source>
</evidence>
<reference evidence="2 3" key="1">
    <citation type="journal article" date="2014" name="Nat. Genet.">
        <title>Genome sequence of the hot pepper provides insights into the evolution of pungency in Capsicum species.</title>
        <authorList>
            <person name="Kim S."/>
            <person name="Park M."/>
            <person name="Yeom S.I."/>
            <person name="Kim Y.M."/>
            <person name="Lee J.M."/>
            <person name="Lee H.A."/>
            <person name="Seo E."/>
            <person name="Choi J."/>
            <person name="Cheong K."/>
            <person name="Kim K.T."/>
            <person name="Jung K."/>
            <person name="Lee G.W."/>
            <person name="Oh S.K."/>
            <person name="Bae C."/>
            <person name="Kim S.B."/>
            <person name="Lee H.Y."/>
            <person name="Kim S.Y."/>
            <person name="Kim M.S."/>
            <person name="Kang B.C."/>
            <person name="Jo Y.D."/>
            <person name="Yang H.B."/>
            <person name="Jeong H.J."/>
            <person name="Kang W.H."/>
            <person name="Kwon J.K."/>
            <person name="Shin C."/>
            <person name="Lim J.Y."/>
            <person name="Park J.H."/>
            <person name="Huh J.H."/>
            <person name="Kim J.S."/>
            <person name="Kim B.D."/>
            <person name="Cohen O."/>
            <person name="Paran I."/>
            <person name="Suh M.C."/>
            <person name="Lee S.B."/>
            <person name="Kim Y.K."/>
            <person name="Shin Y."/>
            <person name="Noh S.J."/>
            <person name="Park J."/>
            <person name="Seo Y.S."/>
            <person name="Kwon S.Y."/>
            <person name="Kim H.A."/>
            <person name="Park J.M."/>
            <person name="Kim H.J."/>
            <person name="Choi S.B."/>
            <person name="Bosland P.W."/>
            <person name="Reeves G."/>
            <person name="Jo S.H."/>
            <person name="Lee B.W."/>
            <person name="Cho H.T."/>
            <person name="Choi H.S."/>
            <person name="Lee M.S."/>
            <person name="Yu Y."/>
            <person name="Do Choi Y."/>
            <person name="Park B.S."/>
            <person name="van Deynze A."/>
            <person name="Ashrafi H."/>
            <person name="Hill T."/>
            <person name="Kim W.T."/>
            <person name="Pai H.S."/>
            <person name="Ahn H.K."/>
            <person name="Yeam I."/>
            <person name="Giovannoni J.J."/>
            <person name="Rose J.K."/>
            <person name="Sorensen I."/>
            <person name="Lee S.J."/>
            <person name="Kim R.W."/>
            <person name="Choi I.Y."/>
            <person name="Choi B.S."/>
            <person name="Lim J.S."/>
            <person name="Lee Y.H."/>
            <person name="Choi D."/>
        </authorList>
    </citation>
    <scope>NUCLEOTIDE SEQUENCE [LARGE SCALE GENOMIC DNA]</scope>
    <source>
        <strain evidence="3">cv. CM334</strain>
    </source>
</reference>
<dbReference type="AlphaFoldDB" id="A0A2G2YWA3"/>
<dbReference type="OMA" id="THICEDG"/>
<evidence type="ECO:0000256" key="1">
    <source>
        <dbReference type="SAM" id="MobiDB-lite"/>
    </source>
</evidence>
<dbReference type="PANTHER" id="PTHR46481:SF7">
    <property type="entry name" value="ZINC FINGER BED DOMAIN-CONTAINING PROTEIN RICESLEEPER 2-LIKE"/>
    <property type="match status" value="1"/>
</dbReference>
<dbReference type="InterPro" id="IPR052035">
    <property type="entry name" value="ZnF_BED_domain_contain"/>
</dbReference>
<feature type="compositionally biased region" description="Polar residues" evidence="1">
    <location>
        <begin position="10"/>
        <end position="23"/>
    </location>
</feature>
<feature type="compositionally biased region" description="Basic and acidic residues" evidence="1">
    <location>
        <begin position="24"/>
        <end position="35"/>
    </location>
</feature>
<dbReference type="Proteomes" id="UP000222542">
    <property type="component" value="Unassembled WGS sequence"/>
</dbReference>
<sequence length="132" mass="15138">MADESHVSAAGSTDSIPDNSTDTVDPKKREEMETRSTAWEHFEKIFENVLALSKKLDMWRTNVTDGKHLYVRCIAHILNLIVQDGLKEIGPSIKRFEKVFERFDHYDDNFNSYLATDVYEDNSVAGLIHSDD</sequence>
<protein>
    <recommendedName>
        <fullName evidence="4">hAT-like transposase RNase-H fold domain-containing protein</fullName>
    </recommendedName>
</protein>